<organism evidence="2 3">
    <name type="scientific">Prunus dulcis</name>
    <name type="common">Almond</name>
    <name type="synonym">Amygdalus dulcis</name>
    <dbReference type="NCBI Taxonomy" id="3755"/>
    <lineage>
        <taxon>Eukaryota</taxon>
        <taxon>Viridiplantae</taxon>
        <taxon>Streptophyta</taxon>
        <taxon>Embryophyta</taxon>
        <taxon>Tracheophyta</taxon>
        <taxon>Spermatophyta</taxon>
        <taxon>Magnoliopsida</taxon>
        <taxon>eudicotyledons</taxon>
        <taxon>Gunneridae</taxon>
        <taxon>Pentapetalae</taxon>
        <taxon>rosids</taxon>
        <taxon>fabids</taxon>
        <taxon>Rosales</taxon>
        <taxon>Rosaceae</taxon>
        <taxon>Amygdaloideae</taxon>
        <taxon>Amygdaleae</taxon>
        <taxon>Prunus</taxon>
    </lineage>
</organism>
<gene>
    <name evidence="2" type="ORF">L3X38_031522</name>
</gene>
<reference evidence="2 3" key="1">
    <citation type="journal article" date="2022" name="G3 (Bethesda)">
        <title>Whole-genome sequence and methylome profiling of the almond [Prunus dulcis (Mill.) D.A. Webb] cultivar 'Nonpareil'.</title>
        <authorList>
            <person name="D'Amico-Willman K.M."/>
            <person name="Ouma W.Z."/>
            <person name="Meulia T."/>
            <person name="Sideli G.M."/>
            <person name="Gradziel T.M."/>
            <person name="Fresnedo-Ramirez J."/>
        </authorList>
    </citation>
    <scope>NUCLEOTIDE SEQUENCE [LARGE SCALE GENOMIC DNA]</scope>
    <source>
        <strain evidence="2">Clone GOH B32 T37-40</strain>
    </source>
</reference>
<dbReference type="Proteomes" id="UP001054821">
    <property type="component" value="Chromosome 6"/>
</dbReference>
<keyword evidence="3" id="KW-1185">Reference proteome</keyword>
<proteinExistence type="predicted"/>
<keyword evidence="1" id="KW-0472">Membrane</keyword>
<dbReference type="AlphaFoldDB" id="A0AAD4YV02"/>
<protein>
    <submittedName>
        <fullName evidence="2">Uncharacterized protein</fullName>
    </submittedName>
</protein>
<dbReference type="EMBL" id="JAJFAZ020000006">
    <property type="protein sequence ID" value="KAI5322450.1"/>
    <property type="molecule type" value="Genomic_DNA"/>
</dbReference>
<keyword evidence="1" id="KW-1133">Transmembrane helix</keyword>
<keyword evidence="1" id="KW-0812">Transmembrane</keyword>
<evidence type="ECO:0000313" key="2">
    <source>
        <dbReference type="EMBL" id="KAI5322450.1"/>
    </source>
</evidence>
<sequence>MHEVILSKFIVACMSSFPLALYFEALDRKTFRCLSYYETKKSGDIMHGSLPQPPKSEQLDKLKMFRTMLERLISVLQFLQGINGQHSRPSYLKRHRVFP</sequence>
<evidence type="ECO:0000313" key="3">
    <source>
        <dbReference type="Proteomes" id="UP001054821"/>
    </source>
</evidence>
<evidence type="ECO:0000256" key="1">
    <source>
        <dbReference type="SAM" id="Phobius"/>
    </source>
</evidence>
<accession>A0AAD4YV02</accession>
<name>A0AAD4YV02_PRUDU</name>
<comment type="caution">
    <text evidence="2">The sequence shown here is derived from an EMBL/GenBank/DDBJ whole genome shotgun (WGS) entry which is preliminary data.</text>
</comment>
<feature type="transmembrane region" description="Helical" evidence="1">
    <location>
        <begin position="6"/>
        <end position="23"/>
    </location>
</feature>